<proteinExistence type="predicted"/>
<dbReference type="EMBL" id="JAEMHK010000001">
    <property type="protein sequence ID" value="MBJ6798550.1"/>
    <property type="molecule type" value="Genomic_DNA"/>
</dbReference>
<reference evidence="1 2" key="1">
    <citation type="submission" date="2020-12" db="EMBL/GenBank/DDBJ databases">
        <title>Geomonas sp. Red259, isolated from paddy soil.</title>
        <authorList>
            <person name="Xu Z."/>
            <person name="Zhang Z."/>
            <person name="Masuda Y."/>
            <person name="Itoh H."/>
            <person name="Senoo K."/>
        </authorList>
    </citation>
    <scope>NUCLEOTIDE SEQUENCE [LARGE SCALE GENOMIC DNA]</scope>
    <source>
        <strain evidence="1 2">Red259</strain>
    </source>
</reference>
<protein>
    <submittedName>
        <fullName evidence="1">DUF3018 family protein</fullName>
    </submittedName>
</protein>
<evidence type="ECO:0000313" key="1">
    <source>
        <dbReference type="EMBL" id="MBJ6798550.1"/>
    </source>
</evidence>
<gene>
    <name evidence="1" type="ORF">JFN90_00205</name>
</gene>
<evidence type="ECO:0000313" key="2">
    <source>
        <dbReference type="Proteomes" id="UP000641025"/>
    </source>
</evidence>
<organism evidence="1 2">
    <name type="scientific">Geomonas propionica</name>
    <dbReference type="NCBI Taxonomy" id="2798582"/>
    <lineage>
        <taxon>Bacteria</taxon>
        <taxon>Pseudomonadati</taxon>
        <taxon>Thermodesulfobacteriota</taxon>
        <taxon>Desulfuromonadia</taxon>
        <taxon>Geobacterales</taxon>
        <taxon>Geobacteraceae</taxon>
        <taxon>Geomonas</taxon>
    </lineage>
</organism>
<sequence>MSHAGECEYLEPEAIPDLEAECQRQSRLVFQGRHNLEDLEEVAEVADWSNE</sequence>
<keyword evidence="2" id="KW-1185">Reference proteome</keyword>
<accession>A0ABS0YKY5</accession>
<dbReference type="Proteomes" id="UP000641025">
    <property type="component" value="Unassembled WGS sequence"/>
</dbReference>
<comment type="caution">
    <text evidence="1">The sequence shown here is derived from an EMBL/GenBank/DDBJ whole genome shotgun (WGS) entry which is preliminary data.</text>
</comment>
<dbReference type="RefSeq" id="WP_199393091.1">
    <property type="nucleotide sequence ID" value="NZ_JAEMHK010000001.1"/>
</dbReference>
<name>A0ABS0YKY5_9BACT</name>